<dbReference type="Proteomes" id="UP000886803">
    <property type="component" value="Unassembled WGS sequence"/>
</dbReference>
<organism evidence="1 2">
    <name type="scientific">Candidatus Gemmiger avicola</name>
    <dbReference type="NCBI Taxonomy" id="2838605"/>
    <lineage>
        <taxon>Bacteria</taxon>
        <taxon>Bacillati</taxon>
        <taxon>Bacillota</taxon>
        <taxon>Clostridia</taxon>
        <taxon>Eubacteriales</taxon>
        <taxon>Gemmiger</taxon>
    </lineage>
</organism>
<name>A0A9D2S3M7_9FIRM</name>
<comment type="caution">
    <text evidence="1">The sequence shown here is derived from an EMBL/GenBank/DDBJ whole genome shotgun (WGS) entry which is preliminary data.</text>
</comment>
<reference evidence="1" key="1">
    <citation type="journal article" date="2021" name="PeerJ">
        <title>Extensive microbial diversity within the chicken gut microbiome revealed by metagenomics and culture.</title>
        <authorList>
            <person name="Gilroy R."/>
            <person name="Ravi A."/>
            <person name="Getino M."/>
            <person name="Pursley I."/>
            <person name="Horton D.L."/>
            <person name="Alikhan N.F."/>
            <person name="Baker D."/>
            <person name="Gharbi K."/>
            <person name="Hall N."/>
            <person name="Watson M."/>
            <person name="Adriaenssens E.M."/>
            <person name="Foster-Nyarko E."/>
            <person name="Jarju S."/>
            <person name="Secka A."/>
            <person name="Antonio M."/>
            <person name="Oren A."/>
            <person name="Chaudhuri R.R."/>
            <person name="La Ragione R."/>
            <person name="Hildebrand F."/>
            <person name="Pallen M.J."/>
        </authorList>
    </citation>
    <scope>NUCLEOTIDE SEQUENCE</scope>
    <source>
        <strain evidence="1">ChiBcec8-13705</strain>
    </source>
</reference>
<dbReference type="EMBL" id="DWYG01000037">
    <property type="protein sequence ID" value="HJB41465.1"/>
    <property type="molecule type" value="Genomic_DNA"/>
</dbReference>
<sequence>MKTMQDIADALSAMKFRKKAFGGVDEADVWKKLEALQQTYQLVYDEQAAYYQALLDERDQALARLMGRKGGGDAHG</sequence>
<dbReference type="AlphaFoldDB" id="A0A9D2S3M7"/>
<gene>
    <name evidence="1" type="ORF">H9945_03115</name>
</gene>
<proteinExistence type="predicted"/>
<evidence type="ECO:0000313" key="2">
    <source>
        <dbReference type="Proteomes" id="UP000886803"/>
    </source>
</evidence>
<accession>A0A9D2S3M7</accession>
<evidence type="ECO:0000313" key="1">
    <source>
        <dbReference type="EMBL" id="HJB41465.1"/>
    </source>
</evidence>
<protein>
    <submittedName>
        <fullName evidence="1">Uncharacterized protein</fullName>
    </submittedName>
</protein>
<reference evidence="1" key="2">
    <citation type="submission" date="2021-04" db="EMBL/GenBank/DDBJ databases">
        <authorList>
            <person name="Gilroy R."/>
        </authorList>
    </citation>
    <scope>NUCLEOTIDE SEQUENCE</scope>
    <source>
        <strain evidence="1">ChiBcec8-13705</strain>
    </source>
</reference>